<evidence type="ECO:0000313" key="13">
    <source>
        <dbReference type="EMBL" id="KYH35530.1"/>
    </source>
</evidence>
<feature type="transmembrane region" description="Helical" evidence="12">
    <location>
        <begin position="318"/>
        <end position="343"/>
    </location>
</feature>
<dbReference type="CDD" id="cd13137">
    <property type="entry name" value="MATE_NorM_like"/>
    <property type="match status" value="1"/>
</dbReference>
<feature type="transmembrane region" description="Helical" evidence="12">
    <location>
        <begin position="195"/>
        <end position="215"/>
    </location>
</feature>
<feature type="transmembrane region" description="Helical" evidence="12">
    <location>
        <begin position="390"/>
        <end position="412"/>
    </location>
</feature>
<evidence type="ECO:0000256" key="6">
    <source>
        <dbReference type="ARBA" id="ARBA00022475"/>
    </source>
</evidence>
<dbReference type="NCBIfam" id="TIGR00797">
    <property type="entry name" value="matE"/>
    <property type="match status" value="1"/>
</dbReference>
<evidence type="ECO:0000256" key="7">
    <source>
        <dbReference type="ARBA" id="ARBA00022692"/>
    </source>
</evidence>
<evidence type="ECO:0000256" key="9">
    <source>
        <dbReference type="ARBA" id="ARBA00023065"/>
    </source>
</evidence>
<keyword evidence="10 12" id="KW-0472">Membrane</keyword>
<feature type="transmembrane region" description="Helical" evidence="12">
    <location>
        <begin position="42"/>
        <end position="68"/>
    </location>
</feature>
<keyword evidence="4" id="KW-0813">Transport</keyword>
<feature type="transmembrane region" description="Helical" evidence="12">
    <location>
        <begin position="418"/>
        <end position="438"/>
    </location>
</feature>
<keyword evidence="7 12" id="KW-0812">Transmembrane</keyword>
<feature type="transmembrane region" description="Helical" evidence="12">
    <location>
        <begin position="164"/>
        <end position="183"/>
    </location>
</feature>
<dbReference type="GO" id="GO:0006811">
    <property type="term" value="P:monoatomic ion transport"/>
    <property type="evidence" value="ECO:0007669"/>
    <property type="project" value="UniProtKB-KW"/>
</dbReference>
<evidence type="ECO:0000256" key="5">
    <source>
        <dbReference type="ARBA" id="ARBA00022449"/>
    </source>
</evidence>
<dbReference type="PANTHER" id="PTHR43298">
    <property type="entry name" value="MULTIDRUG RESISTANCE PROTEIN NORM-RELATED"/>
    <property type="match status" value="1"/>
</dbReference>
<evidence type="ECO:0000256" key="3">
    <source>
        <dbReference type="ARBA" id="ARBA00020268"/>
    </source>
</evidence>
<comment type="subcellular location">
    <subcellularLocation>
        <location evidence="2">Cell membrane</location>
        <topology evidence="2">Multi-pass membrane protein</topology>
    </subcellularLocation>
</comment>
<keyword evidence="14" id="KW-1185">Reference proteome</keyword>
<accession>A0A151B6X0</accession>
<dbReference type="OrthoDB" id="62420at2"/>
<dbReference type="EMBL" id="LTBA01000002">
    <property type="protein sequence ID" value="KYH35530.1"/>
    <property type="molecule type" value="Genomic_DNA"/>
</dbReference>
<feature type="transmembrane region" description="Helical" evidence="12">
    <location>
        <begin position="355"/>
        <end position="378"/>
    </location>
</feature>
<keyword evidence="8 12" id="KW-1133">Transmembrane helix</keyword>
<dbReference type="Pfam" id="PF01554">
    <property type="entry name" value="MatE"/>
    <property type="match status" value="2"/>
</dbReference>
<evidence type="ECO:0000256" key="4">
    <source>
        <dbReference type="ARBA" id="ARBA00022448"/>
    </source>
</evidence>
<feature type="transmembrane region" description="Helical" evidence="12">
    <location>
        <begin position="12"/>
        <end position="30"/>
    </location>
</feature>
<evidence type="ECO:0000256" key="11">
    <source>
        <dbReference type="ARBA" id="ARBA00031636"/>
    </source>
</evidence>
<evidence type="ECO:0000313" key="14">
    <source>
        <dbReference type="Proteomes" id="UP000075531"/>
    </source>
</evidence>
<keyword evidence="5" id="KW-0050">Antiport</keyword>
<feature type="transmembrane region" description="Helical" evidence="12">
    <location>
        <begin position="131"/>
        <end position="152"/>
    </location>
</feature>
<dbReference type="PATRIC" id="fig|1121338.3.peg.476"/>
<dbReference type="RefSeq" id="WP_066822016.1">
    <property type="nucleotide sequence ID" value="NZ_LTBA01000002.1"/>
</dbReference>
<evidence type="ECO:0000256" key="2">
    <source>
        <dbReference type="ARBA" id="ARBA00004651"/>
    </source>
</evidence>
<reference evidence="13 14" key="1">
    <citation type="submission" date="2016-02" db="EMBL/GenBank/DDBJ databases">
        <title>Genome sequence of Clostridium tepidiprofundi DSM 19306.</title>
        <authorList>
            <person name="Poehlein A."/>
            <person name="Daniel R."/>
        </authorList>
    </citation>
    <scope>NUCLEOTIDE SEQUENCE [LARGE SCALE GENOMIC DNA]</scope>
    <source>
        <strain evidence="13 14">DSM 19306</strain>
    </source>
</reference>
<comment type="caution">
    <text evidence="13">The sequence shown here is derived from an EMBL/GenBank/DDBJ whole genome shotgun (WGS) entry which is preliminary data.</text>
</comment>
<evidence type="ECO:0000256" key="1">
    <source>
        <dbReference type="ARBA" id="ARBA00003408"/>
    </source>
</evidence>
<dbReference type="InterPro" id="IPR002528">
    <property type="entry name" value="MATE_fam"/>
</dbReference>
<sequence length="446" mass="49414">MINRENVKDVLTLALPAVGEMILYMMIWVFDTMMLGKYGGKLAVSAVGLSSEIIYTFVNILISTSIAVGVTSLVARRVGAKEYDGAEEYATLSLVISIGIALVLSAIFFIFSKEILVVAKADNSILSLGVIYMKICSIGIFFSMLTTVLNAVLRGTGNTKTPLIASFIINLINITLDWLLIFGHFGLPKLGTKGAAIATSTANFIGFLFIFIYVFKRCKIKPRIKYIKKFNIKELKELLTLSIPSGLQESAFSICRLINMVMIMTLGDIAFSANQITTTIESLSFMPGWGFAVAATTLVGHKIGEKDYKKAKEYGDTCIFLGMSIMAVCAVLFVLFPNFLISLFIKEDEIQVIKLGASCLMIASLEQIPTAISMVVGGALKGSGDTRRPFLVAFISNWVIRLPLMYYFIYLHKSPVTYVWWITAIQWTFDGSLIFIMYRRKFSKAY</sequence>
<keyword evidence="6" id="KW-1003">Cell membrane</keyword>
<keyword evidence="9" id="KW-0406">Ion transport</keyword>
<dbReference type="GO" id="GO:0042910">
    <property type="term" value="F:xenobiotic transmembrane transporter activity"/>
    <property type="evidence" value="ECO:0007669"/>
    <property type="project" value="InterPro"/>
</dbReference>
<evidence type="ECO:0000256" key="12">
    <source>
        <dbReference type="SAM" id="Phobius"/>
    </source>
</evidence>
<dbReference type="GO" id="GO:0005886">
    <property type="term" value="C:plasma membrane"/>
    <property type="evidence" value="ECO:0007669"/>
    <property type="project" value="UniProtKB-SubCell"/>
</dbReference>
<evidence type="ECO:0000256" key="10">
    <source>
        <dbReference type="ARBA" id="ARBA00023136"/>
    </source>
</evidence>
<organism evidence="13 14">
    <name type="scientific">Clostridium tepidiprofundi DSM 19306</name>
    <dbReference type="NCBI Taxonomy" id="1121338"/>
    <lineage>
        <taxon>Bacteria</taxon>
        <taxon>Bacillati</taxon>
        <taxon>Bacillota</taxon>
        <taxon>Clostridia</taxon>
        <taxon>Eubacteriales</taxon>
        <taxon>Clostridiaceae</taxon>
        <taxon>Clostridium</taxon>
    </lineage>
</organism>
<dbReference type="InterPro" id="IPR050222">
    <property type="entry name" value="MATE_MdtK"/>
</dbReference>
<dbReference type="GO" id="GO:0015297">
    <property type="term" value="F:antiporter activity"/>
    <property type="evidence" value="ECO:0007669"/>
    <property type="project" value="UniProtKB-KW"/>
</dbReference>
<protein>
    <recommendedName>
        <fullName evidence="3">Probable multidrug resistance protein NorM</fullName>
    </recommendedName>
    <alternativeName>
        <fullName evidence="11">Multidrug-efflux transporter</fullName>
    </alternativeName>
</protein>
<evidence type="ECO:0000256" key="8">
    <source>
        <dbReference type="ARBA" id="ARBA00022989"/>
    </source>
</evidence>
<dbReference type="PANTHER" id="PTHR43298:SF4">
    <property type="entry name" value="DRUG_SODIUM ANTIPORTER"/>
    <property type="match status" value="1"/>
</dbReference>
<dbReference type="STRING" id="1121338.CLTEP_04690"/>
<gene>
    <name evidence="13" type="primary">norM</name>
    <name evidence="13" type="ORF">CLTEP_04690</name>
</gene>
<comment type="function">
    <text evidence="1">Multidrug efflux pump.</text>
</comment>
<dbReference type="InterPro" id="IPR048279">
    <property type="entry name" value="MdtK-like"/>
</dbReference>
<feature type="transmembrane region" description="Helical" evidence="12">
    <location>
        <begin position="89"/>
        <end position="111"/>
    </location>
</feature>
<dbReference type="AlphaFoldDB" id="A0A151B6X0"/>
<name>A0A151B6X0_9CLOT</name>
<dbReference type="PIRSF" id="PIRSF006603">
    <property type="entry name" value="DinF"/>
    <property type="match status" value="1"/>
</dbReference>
<proteinExistence type="predicted"/>
<dbReference type="Proteomes" id="UP000075531">
    <property type="component" value="Unassembled WGS sequence"/>
</dbReference>